<proteinExistence type="predicted"/>
<dbReference type="Gene3D" id="3.20.20.210">
    <property type="match status" value="1"/>
</dbReference>
<dbReference type="EC" id="2.1.1.14" evidence="5"/>
<dbReference type="Pfam" id="PF01717">
    <property type="entry name" value="Meth_synt_2"/>
    <property type="match status" value="1"/>
</dbReference>
<dbReference type="GO" id="GO:0009086">
    <property type="term" value="P:methionine biosynthetic process"/>
    <property type="evidence" value="ECO:0007669"/>
    <property type="project" value="InterPro"/>
</dbReference>
<dbReference type="GO" id="GO:0008270">
    <property type="term" value="F:zinc ion binding"/>
    <property type="evidence" value="ECO:0007669"/>
    <property type="project" value="InterPro"/>
</dbReference>
<dbReference type="GO" id="GO:0003871">
    <property type="term" value="F:5-methyltetrahydropteroyltriglutamate-homocysteine S-methyltransferase activity"/>
    <property type="evidence" value="ECO:0007669"/>
    <property type="project" value="UniProtKB-EC"/>
</dbReference>
<dbReference type="SUPFAM" id="SSF51726">
    <property type="entry name" value="UROD/MetE-like"/>
    <property type="match status" value="1"/>
</dbReference>
<evidence type="ECO:0000256" key="1">
    <source>
        <dbReference type="ARBA" id="ARBA00001947"/>
    </source>
</evidence>
<dbReference type="InterPro" id="IPR002629">
    <property type="entry name" value="Met_Synth_C/arc"/>
</dbReference>
<sequence>MDVEASFGGIYARSESLVQTTRRLPPDLSARYRDEKKKIIAFQAKVGVGYLVDPLSNWNDIFRPFTEELGGLTQGALARYYGNNTFYRQPVVISKITGKGNIVLQHLDTDLLSRHTAKKVTLPDPFTFADCCEDRFYRKKEDLMFDLAEVLAQEARTLHSSGFSILQLNGPSVAKVRDHGLLKRIGEAIEIISKAFPSKTLLHLFFDDVSPIIRNLLDFKIDGIGIDFTTTKLISLKDSGFNKILAAGLVDARSTHLEGAKQIASEGRLAQELLEPKGLHLIPSADLEFLPQDFANKKVSRLVKAAEMIKGE</sequence>
<dbReference type="GO" id="GO:0032259">
    <property type="term" value="P:methylation"/>
    <property type="evidence" value="ECO:0007669"/>
    <property type="project" value="UniProtKB-KW"/>
</dbReference>
<dbReference type="EMBL" id="KF901056">
    <property type="protein sequence ID" value="AIF16444.1"/>
    <property type="molecule type" value="Genomic_DNA"/>
</dbReference>
<keyword evidence="3" id="KW-0862">Zinc</keyword>
<keyword evidence="5" id="KW-0489">Methyltransferase</keyword>
<reference evidence="5" key="1">
    <citation type="journal article" date="2014" name="Genome Biol. Evol.">
        <title>Pangenome evidence for extensive interdomain horizontal transfer affecting lineage core and shell genes in uncultured planktonic thaumarchaeota and euryarchaeota.</title>
        <authorList>
            <person name="Deschamps P."/>
            <person name="Zivanovic Y."/>
            <person name="Moreira D."/>
            <person name="Rodriguez-Valera F."/>
            <person name="Lopez-Garcia P."/>
        </authorList>
    </citation>
    <scope>NUCLEOTIDE SEQUENCE</scope>
</reference>
<feature type="domain" description="Cobalamin-independent methionine synthase MetE C-terminal/archaeal" evidence="4">
    <location>
        <begin position="29"/>
        <end position="307"/>
    </location>
</feature>
<dbReference type="PANTHER" id="PTHR30519">
    <property type="entry name" value="5-METHYLTETRAHYDROPTEROYLTRIGLUTAMATE--HOMOCYSTEINE METHYLTRANSFERASE"/>
    <property type="match status" value="1"/>
</dbReference>
<gene>
    <name evidence="5" type="primary">metE</name>
</gene>
<accession>A0A075HKP6</accession>
<name>A0A075HKP6_9ARCH</name>
<dbReference type="InterPro" id="IPR038071">
    <property type="entry name" value="UROD/MetE-like_sf"/>
</dbReference>
<evidence type="ECO:0000256" key="2">
    <source>
        <dbReference type="ARBA" id="ARBA00022723"/>
    </source>
</evidence>
<organism evidence="5">
    <name type="scientific">uncultured marine thaumarchaeote KM3_74_C10</name>
    <dbReference type="NCBI Taxonomy" id="1456270"/>
    <lineage>
        <taxon>Archaea</taxon>
        <taxon>Nitrososphaerota</taxon>
        <taxon>environmental samples</taxon>
    </lineage>
</organism>
<evidence type="ECO:0000259" key="4">
    <source>
        <dbReference type="Pfam" id="PF01717"/>
    </source>
</evidence>
<evidence type="ECO:0000256" key="3">
    <source>
        <dbReference type="ARBA" id="ARBA00022833"/>
    </source>
</evidence>
<keyword evidence="2" id="KW-0479">Metal-binding</keyword>
<keyword evidence="5" id="KW-0808">Transferase</keyword>
<dbReference type="AlphaFoldDB" id="A0A075HKP6"/>
<protein>
    <submittedName>
        <fullName evidence="5">Cobalamin-independent synthase MetE-like protein (MetE)</fullName>
        <ecNumber evidence="5">2.1.1.14</ecNumber>
    </submittedName>
</protein>
<evidence type="ECO:0000313" key="5">
    <source>
        <dbReference type="EMBL" id="AIF16444.1"/>
    </source>
</evidence>
<comment type="cofactor">
    <cofactor evidence="1">
        <name>Zn(2+)</name>
        <dbReference type="ChEBI" id="CHEBI:29105"/>
    </cofactor>
</comment>